<comment type="subcellular location">
    <subcellularLocation>
        <location evidence="1 8">Membrane</location>
        <topology evidence="1 8">Multi-pass membrane protein</topology>
    </subcellularLocation>
</comment>
<feature type="transmembrane region" description="Helical" evidence="8">
    <location>
        <begin position="356"/>
        <end position="375"/>
    </location>
</feature>
<dbReference type="InterPro" id="IPR004698">
    <property type="entry name" value="Zn/Fe_permease_fun/pln"/>
</dbReference>
<keyword evidence="11" id="KW-1185">Reference proteome</keyword>
<accession>A0A833S331</accession>
<gene>
    <name evidence="10" type="ORF">GN244_ATG16607</name>
    <name evidence="9" type="ORF">GN244_ATG19581</name>
</gene>
<evidence type="ECO:0000313" key="9">
    <source>
        <dbReference type="EMBL" id="KAF4028734.1"/>
    </source>
</evidence>
<sequence length="376" mass="40580">MPGHWKRTHGPQQKPWSSFQLLLSIVHTTNIVNNVRSLNSSAMAEETCCGCVTLDEDNEYDMGFHIGSIFIIFAVSAAGTMIPIISQKIPQCKANSIIMEAISAFAYGVVIATGLIHMVNEGIEKLSNECLGAVVENYESLGLAFVLITLVVMHLIECESTVFFGAQGSMLHGHGHAHGEVLVQEAVITPEGAMTPRPADHLYHDKSLDHSDHDSKIRRKIATLIFEAGVIFHSVIIGLGLGVTTGSDFKTLLAALCFHQFFEGVAIGTSALSSLESKSKLFMVNFAFAITTPIGQVIGIGIRSTYSDSSTTALWVQGILDCVAGGILLYTGLVELLTYNMTTNGQFLSRPAAQRFTLYISLWLGAGLMALIGKWA</sequence>
<reference evidence="10" key="1">
    <citation type="submission" date="2020-04" db="EMBL/GenBank/DDBJ databases">
        <title>Hybrid Assembly of Korean Phytophthora infestans isolates.</title>
        <authorList>
            <person name="Prokchorchik M."/>
            <person name="Lee Y."/>
            <person name="Seo J."/>
            <person name="Cho J.-H."/>
            <person name="Park Y.-E."/>
            <person name="Jang D.-C."/>
            <person name="Im J.-S."/>
            <person name="Choi J.-G."/>
            <person name="Park H.-J."/>
            <person name="Lee G.-B."/>
            <person name="Lee Y.-G."/>
            <person name="Hong S.-Y."/>
            <person name="Cho K."/>
            <person name="Sohn K.H."/>
        </authorList>
    </citation>
    <scope>NUCLEOTIDE SEQUENCE</scope>
    <source>
        <strain evidence="10">KR_1_A1</strain>
    </source>
</reference>
<feature type="transmembrane region" description="Helical" evidence="8">
    <location>
        <begin position="221"/>
        <end position="243"/>
    </location>
</feature>
<evidence type="ECO:0000313" key="11">
    <source>
        <dbReference type="Proteomes" id="UP000602510"/>
    </source>
</evidence>
<evidence type="ECO:0000256" key="3">
    <source>
        <dbReference type="ARBA" id="ARBA00022448"/>
    </source>
</evidence>
<keyword evidence="5 8" id="KW-1133">Transmembrane helix</keyword>
<keyword evidence="3 8" id="KW-0813">Transport</keyword>
<comment type="caution">
    <text evidence="10">The sequence shown here is derived from an EMBL/GenBank/DDBJ whole genome shotgun (WGS) entry which is preliminary data.</text>
</comment>
<dbReference type="AlphaFoldDB" id="A0A833S331"/>
<comment type="similarity">
    <text evidence="2 8">Belongs to the ZIP transporter (TC 2.A.5) family.</text>
</comment>
<feature type="transmembrane region" description="Helical" evidence="8">
    <location>
        <begin position="281"/>
        <end position="302"/>
    </location>
</feature>
<protein>
    <submittedName>
        <fullName evidence="10">ZIP Zinc transporter</fullName>
    </submittedName>
</protein>
<dbReference type="EMBL" id="WSZM01000570">
    <property type="protein sequence ID" value="KAF4031546.1"/>
    <property type="molecule type" value="Genomic_DNA"/>
</dbReference>
<dbReference type="Proteomes" id="UP000602510">
    <property type="component" value="Unassembled WGS sequence"/>
</dbReference>
<dbReference type="GO" id="GO:0005385">
    <property type="term" value="F:zinc ion transmembrane transporter activity"/>
    <property type="evidence" value="ECO:0007669"/>
    <property type="project" value="InterPro"/>
</dbReference>
<evidence type="ECO:0000256" key="1">
    <source>
        <dbReference type="ARBA" id="ARBA00004141"/>
    </source>
</evidence>
<evidence type="ECO:0000256" key="4">
    <source>
        <dbReference type="ARBA" id="ARBA00022692"/>
    </source>
</evidence>
<dbReference type="Pfam" id="PF02535">
    <property type="entry name" value="Zip"/>
    <property type="match status" value="1"/>
</dbReference>
<feature type="transmembrane region" description="Helical" evidence="8">
    <location>
        <begin position="249"/>
        <end position="269"/>
    </location>
</feature>
<dbReference type="PANTHER" id="PTHR11040">
    <property type="entry name" value="ZINC/IRON TRANSPORTER"/>
    <property type="match status" value="1"/>
</dbReference>
<organism evidence="10 11">
    <name type="scientific">Phytophthora infestans</name>
    <name type="common">Potato late blight agent</name>
    <name type="synonym">Botrytis infestans</name>
    <dbReference type="NCBI Taxonomy" id="4787"/>
    <lineage>
        <taxon>Eukaryota</taxon>
        <taxon>Sar</taxon>
        <taxon>Stramenopiles</taxon>
        <taxon>Oomycota</taxon>
        <taxon>Peronosporomycetes</taxon>
        <taxon>Peronosporales</taxon>
        <taxon>Peronosporaceae</taxon>
        <taxon>Phytophthora</taxon>
    </lineage>
</organism>
<proteinExistence type="inferred from homology"/>
<dbReference type="PANTHER" id="PTHR11040:SF44">
    <property type="entry name" value="PROTEIN ZNTC-RELATED"/>
    <property type="match status" value="1"/>
</dbReference>
<evidence type="ECO:0000313" key="10">
    <source>
        <dbReference type="EMBL" id="KAF4031546.1"/>
    </source>
</evidence>
<dbReference type="InterPro" id="IPR003689">
    <property type="entry name" value="ZIP"/>
</dbReference>
<evidence type="ECO:0000256" key="5">
    <source>
        <dbReference type="ARBA" id="ARBA00022989"/>
    </source>
</evidence>
<evidence type="ECO:0000256" key="6">
    <source>
        <dbReference type="ARBA" id="ARBA00023065"/>
    </source>
</evidence>
<name>A0A833S331_PHYIN</name>
<feature type="transmembrane region" description="Helical" evidence="8">
    <location>
        <begin position="314"/>
        <end position="336"/>
    </location>
</feature>
<keyword evidence="4 8" id="KW-0812">Transmembrane</keyword>
<feature type="transmembrane region" description="Helical" evidence="8">
    <location>
        <begin position="138"/>
        <end position="156"/>
    </location>
</feature>
<dbReference type="GO" id="GO:0005886">
    <property type="term" value="C:plasma membrane"/>
    <property type="evidence" value="ECO:0007669"/>
    <property type="project" value="TreeGrafter"/>
</dbReference>
<feature type="transmembrane region" description="Helical" evidence="8">
    <location>
        <begin position="97"/>
        <end position="118"/>
    </location>
</feature>
<evidence type="ECO:0000256" key="7">
    <source>
        <dbReference type="ARBA" id="ARBA00023136"/>
    </source>
</evidence>
<dbReference type="NCBIfam" id="TIGR00820">
    <property type="entry name" value="zip"/>
    <property type="match status" value="1"/>
</dbReference>
<dbReference type="EMBL" id="WSZM01000979">
    <property type="protein sequence ID" value="KAF4028734.1"/>
    <property type="molecule type" value="Genomic_DNA"/>
</dbReference>
<feature type="transmembrane region" description="Helical" evidence="8">
    <location>
        <begin position="64"/>
        <end position="85"/>
    </location>
</feature>
<evidence type="ECO:0000256" key="8">
    <source>
        <dbReference type="RuleBase" id="RU362088"/>
    </source>
</evidence>
<evidence type="ECO:0000256" key="2">
    <source>
        <dbReference type="ARBA" id="ARBA00006939"/>
    </source>
</evidence>
<keyword evidence="7 8" id="KW-0472">Membrane</keyword>
<keyword evidence="6 8" id="KW-0406">Ion transport</keyword>